<feature type="region of interest" description="Disordered" evidence="8">
    <location>
        <begin position="111"/>
        <end position="160"/>
    </location>
</feature>
<dbReference type="GO" id="GO:0051258">
    <property type="term" value="P:protein polymerization"/>
    <property type="evidence" value="ECO:0007669"/>
    <property type="project" value="UniProtKB-ARBA"/>
</dbReference>
<dbReference type="GO" id="GO:0005886">
    <property type="term" value="C:plasma membrane"/>
    <property type="evidence" value="ECO:0007669"/>
    <property type="project" value="UniProtKB-SubCell"/>
</dbReference>
<dbReference type="Pfam" id="PF06136">
    <property type="entry name" value="SOK"/>
    <property type="match status" value="1"/>
</dbReference>
<name>A0AAV9CHN2_ACOCL</name>
<feature type="region of interest" description="Disordered" evidence="8">
    <location>
        <begin position="204"/>
        <end position="251"/>
    </location>
</feature>
<feature type="compositionally biased region" description="Basic and acidic residues" evidence="8">
    <location>
        <begin position="216"/>
        <end position="235"/>
    </location>
</feature>
<dbReference type="Proteomes" id="UP001180020">
    <property type="component" value="Unassembled WGS sequence"/>
</dbReference>
<gene>
    <name evidence="10" type="ORF">QJS10_CPB19g00829</name>
</gene>
<dbReference type="AlphaFoldDB" id="A0AAV9CHN2"/>
<reference evidence="10" key="2">
    <citation type="submission" date="2023-06" db="EMBL/GenBank/DDBJ databases">
        <authorList>
            <person name="Ma L."/>
            <person name="Liu K.-W."/>
            <person name="Li Z."/>
            <person name="Hsiao Y.-Y."/>
            <person name="Qi Y."/>
            <person name="Fu T."/>
            <person name="Tang G."/>
            <person name="Zhang D."/>
            <person name="Sun W.-H."/>
            <person name="Liu D.-K."/>
            <person name="Li Y."/>
            <person name="Chen G.-Z."/>
            <person name="Liu X.-D."/>
            <person name="Liao X.-Y."/>
            <person name="Jiang Y.-T."/>
            <person name="Yu X."/>
            <person name="Hao Y."/>
            <person name="Huang J."/>
            <person name="Zhao X.-W."/>
            <person name="Ke S."/>
            <person name="Chen Y.-Y."/>
            <person name="Wu W.-L."/>
            <person name="Hsu J.-L."/>
            <person name="Lin Y.-F."/>
            <person name="Huang M.-D."/>
            <person name="Li C.-Y."/>
            <person name="Huang L."/>
            <person name="Wang Z.-W."/>
            <person name="Zhao X."/>
            <person name="Zhong W.-Y."/>
            <person name="Peng D.-H."/>
            <person name="Ahmad S."/>
            <person name="Lan S."/>
            <person name="Zhang J.-S."/>
            <person name="Tsai W.-C."/>
            <person name="Van De Peer Y."/>
            <person name="Liu Z.-J."/>
        </authorList>
    </citation>
    <scope>NUCLEOTIDE SEQUENCE</scope>
    <source>
        <strain evidence="10">CP</strain>
        <tissue evidence="10">Leaves</tissue>
    </source>
</reference>
<organism evidence="10 11">
    <name type="scientific">Acorus calamus</name>
    <name type="common">Sweet flag</name>
    <dbReference type="NCBI Taxonomy" id="4465"/>
    <lineage>
        <taxon>Eukaryota</taxon>
        <taxon>Viridiplantae</taxon>
        <taxon>Streptophyta</taxon>
        <taxon>Embryophyta</taxon>
        <taxon>Tracheophyta</taxon>
        <taxon>Spermatophyta</taxon>
        <taxon>Magnoliopsida</taxon>
        <taxon>Liliopsida</taxon>
        <taxon>Acoraceae</taxon>
        <taxon>Acorus</taxon>
    </lineage>
</organism>
<reference evidence="10" key="1">
    <citation type="journal article" date="2023" name="Nat. Commun.">
        <title>Diploid and tetraploid genomes of Acorus and the evolution of monocots.</title>
        <authorList>
            <person name="Ma L."/>
            <person name="Liu K.W."/>
            <person name="Li Z."/>
            <person name="Hsiao Y.Y."/>
            <person name="Qi Y."/>
            <person name="Fu T."/>
            <person name="Tang G.D."/>
            <person name="Zhang D."/>
            <person name="Sun W.H."/>
            <person name="Liu D.K."/>
            <person name="Li Y."/>
            <person name="Chen G.Z."/>
            <person name="Liu X.D."/>
            <person name="Liao X.Y."/>
            <person name="Jiang Y.T."/>
            <person name="Yu X."/>
            <person name="Hao Y."/>
            <person name="Huang J."/>
            <person name="Zhao X.W."/>
            <person name="Ke S."/>
            <person name="Chen Y.Y."/>
            <person name="Wu W.L."/>
            <person name="Hsu J.L."/>
            <person name="Lin Y.F."/>
            <person name="Huang M.D."/>
            <person name="Li C.Y."/>
            <person name="Huang L."/>
            <person name="Wang Z.W."/>
            <person name="Zhao X."/>
            <person name="Zhong W.Y."/>
            <person name="Peng D.H."/>
            <person name="Ahmad S."/>
            <person name="Lan S."/>
            <person name="Zhang J.S."/>
            <person name="Tsai W.C."/>
            <person name="Van de Peer Y."/>
            <person name="Liu Z.J."/>
        </authorList>
    </citation>
    <scope>NUCLEOTIDE SEQUENCE</scope>
    <source>
        <strain evidence="10">CP</strain>
    </source>
</reference>
<feature type="domain" description="SOSEKI DIX-like" evidence="9">
    <location>
        <begin position="12"/>
        <end position="94"/>
    </location>
</feature>
<protein>
    <recommendedName>
        <fullName evidence="9">SOSEKI DIX-like domain-containing protein</fullName>
    </recommendedName>
</protein>
<sequence length="251" mass="28426">MDASGGEVRRINVLYFLSRMGNIDHPHLIRVHHLQRDGVRLRDVKRWMSELRGKAMPDSFAWKYESGYVWQDLLEDDHLITPVSDNEYVLKGSLITSTISPSNQDEIKRTVRIEGGESEGSGSDTTRTDEFRMEGSDRTVEETKGEDQTENKTGRRKSYSSHVLKRLLTCRTVETNDAAMTRIKRGESDRLPVTVNGVDGSRRVLGTEGIHHQRPSNHESGGRKSRTSEESERLMRSVPAAYKPVSVPKCS</sequence>
<evidence type="ECO:0000256" key="8">
    <source>
        <dbReference type="SAM" id="MobiDB-lite"/>
    </source>
</evidence>
<dbReference type="GO" id="GO:0051301">
    <property type="term" value="P:cell division"/>
    <property type="evidence" value="ECO:0007669"/>
    <property type="project" value="UniProtKB-KW"/>
</dbReference>
<evidence type="ECO:0000256" key="3">
    <source>
        <dbReference type="ARBA" id="ARBA00022475"/>
    </source>
</evidence>
<dbReference type="InterPro" id="IPR010369">
    <property type="entry name" value="SOK"/>
</dbReference>
<keyword evidence="5" id="KW-0472">Membrane</keyword>
<keyword evidence="11" id="KW-1185">Reference proteome</keyword>
<dbReference type="EMBL" id="JAUJYO010000019">
    <property type="protein sequence ID" value="KAK1287869.1"/>
    <property type="molecule type" value="Genomic_DNA"/>
</dbReference>
<proteinExistence type="inferred from homology"/>
<comment type="subcellular location">
    <subcellularLocation>
        <location evidence="1">Cell membrane</location>
        <topology evidence="1">Peripheral membrane protein</topology>
        <orientation evidence="1">Cytoplasmic side</orientation>
    </subcellularLocation>
</comment>
<evidence type="ECO:0000256" key="1">
    <source>
        <dbReference type="ARBA" id="ARBA00004413"/>
    </source>
</evidence>
<keyword evidence="2" id="KW-0217">Developmental protein</keyword>
<comment type="caution">
    <text evidence="10">The sequence shown here is derived from an EMBL/GenBank/DDBJ whole genome shotgun (WGS) entry which is preliminary data.</text>
</comment>
<evidence type="ECO:0000256" key="5">
    <source>
        <dbReference type="ARBA" id="ARBA00023136"/>
    </source>
</evidence>
<keyword evidence="4" id="KW-0132">Cell division</keyword>
<evidence type="ECO:0000313" key="11">
    <source>
        <dbReference type="Proteomes" id="UP001180020"/>
    </source>
</evidence>
<feature type="compositionally biased region" description="Basic and acidic residues" evidence="8">
    <location>
        <begin position="126"/>
        <end position="153"/>
    </location>
</feature>
<accession>A0AAV9CHN2</accession>
<comment type="similarity">
    <text evidence="7">Belongs to the SOSEKI family.</text>
</comment>
<dbReference type="PANTHER" id="PTHR31083:SF5">
    <property type="entry name" value="PROTEIN SOSEKI 1"/>
    <property type="match status" value="1"/>
</dbReference>
<keyword evidence="6" id="KW-0131">Cell cycle</keyword>
<dbReference type="PANTHER" id="PTHR31083">
    <property type="entry name" value="UPSTREAM OF FLC PROTEIN (DUF966)"/>
    <property type="match status" value="1"/>
</dbReference>
<evidence type="ECO:0000313" key="10">
    <source>
        <dbReference type="EMBL" id="KAK1287869.1"/>
    </source>
</evidence>
<keyword evidence="3" id="KW-1003">Cell membrane</keyword>
<evidence type="ECO:0000256" key="7">
    <source>
        <dbReference type="ARBA" id="ARBA00024211"/>
    </source>
</evidence>
<evidence type="ECO:0000256" key="6">
    <source>
        <dbReference type="ARBA" id="ARBA00023306"/>
    </source>
</evidence>
<evidence type="ECO:0000256" key="4">
    <source>
        <dbReference type="ARBA" id="ARBA00022618"/>
    </source>
</evidence>
<evidence type="ECO:0000259" key="9">
    <source>
        <dbReference type="Pfam" id="PF06136"/>
    </source>
</evidence>
<dbReference type="InterPro" id="IPR048351">
    <property type="entry name" value="SOK_DIX"/>
</dbReference>
<evidence type="ECO:0000256" key="2">
    <source>
        <dbReference type="ARBA" id="ARBA00022473"/>
    </source>
</evidence>